<keyword evidence="3" id="KW-1185">Reference proteome</keyword>
<dbReference type="Proteomes" id="UP000018680">
    <property type="component" value="Chromosome"/>
</dbReference>
<dbReference type="STRING" id="1307761.L21SP2_1463"/>
<gene>
    <name evidence="2" type="ORF">L21SP2_1463</name>
</gene>
<name>V5WGU8_9SPIO</name>
<dbReference type="AlphaFoldDB" id="V5WGU8"/>
<protein>
    <submittedName>
        <fullName evidence="2">Uncharacterized protein</fullName>
    </submittedName>
</protein>
<accession>V5WGU8</accession>
<evidence type="ECO:0000256" key="1">
    <source>
        <dbReference type="SAM" id="MobiDB-lite"/>
    </source>
</evidence>
<dbReference type="RefSeq" id="WP_024267783.1">
    <property type="nucleotide sequence ID" value="NC_023035.1"/>
</dbReference>
<proteinExistence type="predicted"/>
<dbReference type="KEGG" id="slr:L21SP2_1463"/>
<dbReference type="PATRIC" id="fig|1307761.3.peg.1456"/>
<dbReference type="OrthoDB" id="546977at2"/>
<feature type="compositionally biased region" description="Acidic residues" evidence="1">
    <location>
        <begin position="10"/>
        <end position="23"/>
    </location>
</feature>
<evidence type="ECO:0000313" key="3">
    <source>
        <dbReference type="Proteomes" id="UP000018680"/>
    </source>
</evidence>
<sequence>MPKNVKKTEDDTEAEKEEDPEEENSGKLLIDATCVPGDIRYPTDLSLLNESREKLETIIDVLHAERAKGATKY</sequence>
<dbReference type="EMBL" id="CP006939">
    <property type="protein sequence ID" value="AHC14860.1"/>
    <property type="molecule type" value="Genomic_DNA"/>
</dbReference>
<feature type="region of interest" description="Disordered" evidence="1">
    <location>
        <begin position="1"/>
        <end position="29"/>
    </location>
</feature>
<reference evidence="2 3" key="1">
    <citation type="journal article" date="2015" name="Stand. Genomic Sci.">
        <title>Complete genome sequence and description of Salinispira pacifica gen. nov., sp. nov., a novel spirochaete isolated form a hypersaline microbial mat.</title>
        <authorList>
            <person name="Ben Hania W."/>
            <person name="Joseph M."/>
            <person name="Schumann P."/>
            <person name="Bunk B."/>
            <person name="Fiebig A."/>
            <person name="Sproer C."/>
            <person name="Klenk H.P."/>
            <person name="Fardeau M.L."/>
            <person name="Spring S."/>
        </authorList>
    </citation>
    <scope>NUCLEOTIDE SEQUENCE [LARGE SCALE GENOMIC DNA]</scope>
    <source>
        <strain evidence="2 3">L21-RPul-D2</strain>
    </source>
</reference>
<dbReference type="eggNOG" id="COG3039">
    <property type="taxonomic scope" value="Bacteria"/>
</dbReference>
<organism evidence="2 3">
    <name type="scientific">Salinispira pacifica</name>
    <dbReference type="NCBI Taxonomy" id="1307761"/>
    <lineage>
        <taxon>Bacteria</taxon>
        <taxon>Pseudomonadati</taxon>
        <taxon>Spirochaetota</taxon>
        <taxon>Spirochaetia</taxon>
        <taxon>Spirochaetales</taxon>
        <taxon>Spirochaetaceae</taxon>
        <taxon>Salinispira</taxon>
    </lineage>
</organism>
<evidence type="ECO:0000313" key="2">
    <source>
        <dbReference type="EMBL" id="AHC14860.1"/>
    </source>
</evidence>
<dbReference type="HOGENOM" id="CLU_201251_0_0_12"/>